<keyword evidence="2" id="KW-0132">Cell division</keyword>
<evidence type="ECO:0000256" key="1">
    <source>
        <dbReference type="ARBA" id="ARBA00044777"/>
    </source>
</evidence>
<comment type="function">
    <text evidence="2">Participates in chromosomal partition during cell division. May act via the formation of a condensin-like complex containing Smc and ScpB that pull DNA away from mid-cell into both cell halves.</text>
</comment>
<sequence length="249" mass="29533">METQKESRQKYKLDHFEGPLDLLLFLIRKNEVNIYDIPIHEITEQYIEYLKYATQVDLENITEFYVLASTLLYIKSRLLLPVEINLDDEVEDPRQELVAKLIDYQKFKKLSELMTDKEKKSEWVIERKKTQKILPFAEEDNLWEEIEVWDLLKSFSHVMKNFNSERIVNLYEEVSVNEKITLINELLEKKPEFYFNELIINPDSVMEVICAFLAILEMAKSSNIAFYQNRLFGDIKITRFAGDISNGAQ</sequence>
<keyword evidence="4" id="KW-1185">Reference proteome</keyword>
<dbReference type="PANTHER" id="PTHR33969:SF2">
    <property type="entry name" value="SEGREGATION AND CONDENSATION PROTEIN A"/>
    <property type="match status" value="1"/>
</dbReference>
<keyword evidence="2" id="KW-0963">Cytoplasm</keyword>
<keyword evidence="2" id="KW-0131">Cell cycle</keyword>
<dbReference type="AlphaFoldDB" id="A0A841R7T1"/>
<reference evidence="3 4" key="1">
    <citation type="submission" date="2020-08" db="EMBL/GenBank/DDBJ databases">
        <title>Genomic Encyclopedia of Type Strains, Phase IV (KMG-IV): sequencing the most valuable type-strain genomes for metagenomic binning, comparative biology and taxonomic classification.</title>
        <authorList>
            <person name="Goeker M."/>
        </authorList>
    </citation>
    <scope>NUCLEOTIDE SEQUENCE [LARGE SCALE GENOMIC DNA]</scope>
    <source>
        <strain evidence="3 4">DSM 2461</strain>
    </source>
</reference>
<keyword evidence="2" id="KW-0159">Chromosome partition</keyword>
<dbReference type="GO" id="GO:0006260">
    <property type="term" value="P:DNA replication"/>
    <property type="evidence" value="ECO:0007669"/>
    <property type="project" value="UniProtKB-UniRule"/>
</dbReference>
<gene>
    <name evidence="2" type="primary">scpA</name>
    <name evidence="3" type="ORF">HNR50_000431</name>
</gene>
<dbReference type="EMBL" id="JACHGJ010000001">
    <property type="protein sequence ID" value="MBB6478798.1"/>
    <property type="molecule type" value="Genomic_DNA"/>
</dbReference>
<dbReference type="HAMAP" id="MF_01805">
    <property type="entry name" value="ScpA"/>
    <property type="match status" value="1"/>
</dbReference>
<evidence type="ECO:0000256" key="2">
    <source>
        <dbReference type="HAMAP-Rule" id="MF_01805"/>
    </source>
</evidence>
<comment type="similarity">
    <text evidence="2">Belongs to the ScpA family.</text>
</comment>
<dbReference type="InterPro" id="IPR023093">
    <property type="entry name" value="ScpA-like_C"/>
</dbReference>
<dbReference type="RefSeq" id="WP_184743042.1">
    <property type="nucleotide sequence ID" value="NZ_JACHGJ010000001.1"/>
</dbReference>
<protein>
    <recommendedName>
        <fullName evidence="1 2">Segregation and condensation protein A</fullName>
    </recommendedName>
</protein>
<comment type="subunit">
    <text evidence="2">Component of a cohesin-like complex composed of ScpA, ScpB and the Smc homodimer, in which ScpA and ScpB bind to the head domain of Smc. The presence of the three proteins is required for the association of the complex with DNA.</text>
</comment>
<dbReference type="GO" id="GO:0005737">
    <property type="term" value="C:cytoplasm"/>
    <property type="evidence" value="ECO:0007669"/>
    <property type="project" value="UniProtKB-SubCell"/>
</dbReference>
<dbReference type="PANTHER" id="PTHR33969">
    <property type="entry name" value="SEGREGATION AND CONDENSATION PROTEIN A"/>
    <property type="match status" value="1"/>
</dbReference>
<evidence type="ECO:0000313" key="3">
    <source>
        <dbReference type="EMBL" id="MBB6478798.1"/>
    </source>
</evidence>
<dbReference type="GO" id="GO:0007059">
    <property type="term" value="P:chromosome segregation"/>
    <property type="evidence" value="ECO:0007669"/>
    <property type="project" value="UniProtKB-UniRule"/>
</dbReference>
<proteinExistence type="inferred from homology"/>
<dbReference type="InterPro" id="IPR003768">
    <property type="entry name" value="ScpA"/>
</dbReference>
<dbReference type="Pfam" id="PF02616">
    <property type="entry name" value="SMC_ScpA"/>
    <property type="match status" value="1"/>
</dbReference>
<dbReference type="Gene3D" id="1.10.10.580">
    <property type="entry name" value="Structural maintenance of chromosome 1. Chain E"/>
    <property type="match status" value="1"/>
</dbReference>
<evidence type="ECO:0000313" key="4">
    <source>
        <dbReference type="Proteomes" id="UP000587760"/>
    </source>
</evidence>
<comment type="subcellular location">
    <subcellularLocation>
        <location evidence="2">Cytoplasm</location>
    </subcellularLocation>
    <text evidence="2">Associated with two foci at the outer edges of the nucleoid region in young cells, and at four foci within both cell halves in older cells.</text>
</comment>
<dbReference type="Gene3D" id="6.10.250.2410">
    <property type="match status" value="1"/>
</dbReference>
<organism evidence="3 4">
    <name type="scientific">Spirochaeta isovalerica</name>
    <dbReference type="NCBI Taxonomy" id="150"/>
    <lineage>
        <taxon>Bacteria</taxon>
        <taxon>Pseudomonadati</taxon>
        <taxon>Spirochaetota</taxon>
        <taxon>Spirochaetia</taxon>
        <taxon>Spirochaetales</taxon>
        <taxon>Spirochaetaceae</taxon>
        <taxon>Spirochaeta</taxon>
    </lineage>
</organism>
<name>A0A841R7T1_9SPIO</name>
<accession>A0A841R7T1</accession>
<dbReference type="GO" id="GO:0051301">
    <property type="term" value="P:cell division"/>
    <property type="evidence" value="ECO:0007669"/>
    <property type="project" value="UniProtKB-KW"/>
</dbReference>
<dbReference type="Proteomes" id="UP000587760">
    <property type="component" value="Unassembled WGS sequence"/>
</dbReference>
<comment type="caution">
    <text evidence="3">The sequence shown here is derived from an EMBL/GenBank/DDBJ whole genome shotgun (WGS) entry which is preliminary data.</text>
</comment>